<dbReference type="InterPro" id="IPR050836">
    <property type="entry name" value="SDS22/Internalin_LRR"/>
</dbReference>
<dbReference type="EMBL" id="CAXDID020000169">
    <property type="protein sequence ID" value="CAL6046860.1"/>
    <property type="molecule type" value="Genomic_DNA"/>
</dbReference>
<dbReference type="EMBL" id="CATOUU010000554">
    <property type="protein sequence ID" value="CAI9933981.1"/>
    <property type="molecule type" value="Genomic_DNA"/>
</dbReference>
<protein>
    <submittedName>
        <fullName evidence="3">Leucine-rich repeat protein</fullName>
    </submittedName>
    <submittedName>
        <fullName evidence="4">Leucine-rich_repeat protein</fullName>
    </submittedName>
</protein>
<dbReference type="PANTHER" id="PTHR46652">
    <property type="entry name" value="LEUCINE-RICH REPEAT AND IQ DOMAIN-CONTAINING PROTEIN 1-RELATED"/>
    <property type="match status" value="1"/>
</dbReference>
<proteinExistence type="predicted"/>
<accession>A0AA86PAC4</accession>
<keyword evidence="2" id="KW-0677">Repeat</keyword>
<reference evidence="4 5" key="2">
    <citation type="submission" date="2024-07" db="EMBL/GenBank/DDBJ databases">
        <authorList>
            <person name="Akdeniz Z."/>
        </authorList>
    </citation>
    <scope>NUCLEOTIDE SEQUENCE [LARGE SCALE GENOMIC DNA]</scope>
</reference>
<name>A0AA86PAC4_9EUKA</name>
<dbReference type="SUPFAM" id="SSF52058">
    <property type="entry name" value="L domain-like"/>
    <property type="match status" value="2"/>
</dbReference>
<evidence type="ECO:0000256" key="1">
    <source>
        <dbReference type="ARBA" id="ARBA00022614"/>
    </source>
</evidence>
<dbReference type="AlphaFoldDB" id="A0AA86PAC4"/>
<dbReference type="PANTHER" id="PTHR46652:SF3">
    <property type="entry name" value="LEUCINE-RICH REPEAT-CONTAINING PROTEIN 9"/>
    <property type="match status" value="1"/>
</dbReference>
<evidence type="ECO:0000313" key="5">
    <source>
        <dbReference type="Proteomes" id="UP001642409"/>
    </source>
</evidence>
<dbReference type="Gene3D" id="3.80.10.10">
    <property type="entry name" value="Ribonuclease Inhibitor"/>
    <property type="match status" value="3"/>
</dbReference>
<dbReference type="InterPro" id="IPR032675">
    <property type="entry name" value="LRR_dom_sf"/>
</dbReference>
<keyword evidence="1" id="KW-0433">Leucine-rich repeat</keyword>
<organism evidence="3">
    <name type="scientific">Hexamita inflata</name>
    <dbReference type="NCBI Taxonomy" id="28002"/>
    <lineage>
        <taxon>Eukaryota</taxon>
        <taxon>Metamonada</taxon>
        <taxon>Diplomonadida</taxon>
        <taxon>Hexamitidae</taxon>
        <taxon>Hexamitinae</taxon>
        <taxon>Hexamita</taxon>
    </lineage>
</organism>
<sequence>MHLDFNNTKIRTLEGINSLQNLQSLNVSSCLDFKYFDGIEGLHNLQHLDASYTAITSLHLLNTLPKLMYLNISGTHKLQSFEGIENSLSIVKIEAIKCYANSTSGLCNLPQLRVLKCNSSKLSSIDGLVNVSLLQELYLNNTQIISFDNLRNFKLSTLEVANCRWFQVLSDDNITTLNIWGCRMDQLHSSSVKHLNMVDAHISDLSINPDCVVQLSAHQLQSFKQLDQFKHLHIVDCQYSLPNLSNILSLSVSGEFRSLNLSTSLTTIDLSNSKILNFNSLKFCVNLISLTAQFTLIKNFNGLENLFKLKTIDVQNNPELQDFTGMKNCSPLQIICSHSNLKSNLILLDHIQLKSLHIQDTRVEEIEGETEYIVDLGISAQLLEKIDLRRQFPNLTSLTVSNIQFNLQETKIPNDLISLTLEGEILNIVHLKQYFKKIKFLYFNNTSIMLKFVENKYILVKNAYIDELYQVLPTKQFYIDPQMKVIHNKLVETNQQLKNNIQYVNKTILHISDVIYGFE</sequence>
<keyword evidence="5" id="KW-1185">Reference proteome</keyword>
<dbReference type="Proteomes" id="UP001642409">
    <property type="component" value="Unassembled WGS sequence"/>
</dbReference>
<evidence type="ECO:0000313" key="4">
    <source>
        <dbReference type="EMBL" id="CAL6046860.1"/>
    </source>
</evidence>
<evidence type="ECO:0000256" key="2">
    <source>
        <dbReference type="ARBA" id="ARBA00022737"/>
    </source>
</evidence>
<gene>
    <name evidence="3" type="ORF">HINF_LOCUS21626</name>
    <name evidence="4" type="ORF">HINF_LOCUS41930</name>
</gene>
<comment type="caution">
    <text evidence="3">The sequence shown here is derived from an EMBL/GenBank/DDBJ whole genome shotgun (WGS) entry which is preliminary data.</text>
</comment>
<reference evidence="3" key="1">
    <citation type="submission" date="2023-06" db="EMBL/GenBank/DDBJ databases">
        <authorList>
            <person name="Kurt Z."/>
        </authorList>
    </citation>
    <scope>NUCLEOTIDE SEQUENCE</scope>
</reference>
<evidence type="ECO:0000313" key="3">
    <source>
        <dbReference type="EMBL" id="CAI9933981.1"/>
    </source>
</evidence>